<evidence type="ECO:0000256" key="1">
    <source>
        <dbReference type="ARBA" id="ARBA00007637"/>
    </source>
</evidence>
<keyword evidence="4" id="KW-1185">Reference proteome</keyword>
<dbReference type="AlphaFoldDB" id="A0A9W6NYZ9"/>
<dbReference type="PANTHER" id="PTHR43000">
    <property type="entry name" value="DTDP-D-GLUCOSE 4,6-DEHYDRATASE-RELATED"/>
    <property type="match status" value="1"/>
</dbReference>
<feature type="domain" description="NAD-dependent epimerase/dehydratase" evidence="2">
    <location>
        <begin position="1"/>
        <end position="238"/>
    </location>
</feature>
<dbReference type="Gene3D" id="3.90.25.10">
    <property type="entry name" value="UDP-galactose 4-epimerase, domain 1"/>
    <property type="match status" value="1"/>
</dbReference>
<dbReference type="SUPFAM" id="SSF51735">
    <property type="entry name" value="NAD(P)-binding Rossmann-fold domains"/>
    <property type="match status" value="1"/>
</dbReference>
<sequence length="311" mass="32846">MVVGGAGFIGSSIVERLASGGAEVLVVDDLSRGRLENLKGPGASAELAEIDIRDADALHRRMVAFGPEVVFHLAAQIDVRASMADPAEDAWRNVVGSVNVFSAAHAAGARRVVNTSTGGAIYGPDAPVPTPETAPTEPLSAYGLSKRTVETYADWFRRAKGLDVVTLRYGNVYGERQDPKGDAGVIAIFCDAVLAGTRPTVFGDGSQTRDFVYVGDVARANLAAAEAEGPLRPVYNVGTGREVSIRELIATVARAAGADPALAEPVLAPTRAGEVQRSCLDVREARRDLGLPEPTALEEGLRRTLDWMRSL</sequence>
<comment type="caution">
    <text evidence="3">The sequence shown here is derived from an EMBL/GenBank/DDBJ whole genome shotgun (WGS) entry which is preliminary data.</text>
</comment>
<organism evidence="3 4">
    <name type="scientific">Pseudonocardia halophobica</name>
    <dbReference type="NCBI Taxonomy" id="29401"/>
    <lineage>
        <taxon>Bacteria</taxon>
        <taxon>Bacillati</taxon>
        <taxon>Actinomycetota</taxon>
        <taxon>Actinomycetes</taxon>
        <taxon>Pseudonocardiales</taxon>
        <taxon>Pseudonocardiaceae</taxon>
        <taxon>Pseudonocardia</taxon>
    </lineage>
</organism>
<dbReference type="EMBL" id="BSFQ01000040">
    <property type="protein sequence ID" value="GLL15055.1"/>
    <property type="molecule type" value="Genomic_DNA"/>
</dbReference>
<dbReference type="InterPro" id="IPR001509">
    <property type="entry name" value="Epimerase_deHydtase"/>
</dbReference>
<reference evidence="3" key="1">
    <citation type="journal article" date="2014" name="Int. J. Syst. Evol. Microbiol.">
        <title>Complete genome sequence of Corynebacterium casei LMG S-19264T (=DSM 44701T), isolated from a smear-ripened cheese.</title>
        <authorList>
            <consortium name="US DOE Joint Genome Institute (JGI-PGF)"/>
            <person name="Walter F."/>
            <person name="Albersmeier A."/>
            <person name="Kalinowski J."/>
            <person name="Ruckert C."/>
        </authorList>
    </citation>
    <scope>NUCLEOTIDE SEQUENCE</scope>
    <source>
        <strain evidence="3">VKM Ac-1069</strain>
    </source>
</reference>
<dbReference type="Pfam" id="PF01370">
    <property type="entry name" value="Epimerase"/>
    <property type="match status" value="1"/>
</dbReference>
<evidence type="ECO:0000313" key="3">
    <source>
        <dbReference type="EMBL" id="GLL15055.1"/>
    </source>
</evidence>
<dbReference type="Proteomes" id="UP001143463">
    <property type="component" value="Unassembled WGS sequence"/>
</dbReference>
<dbReference type="Gene3D" id="3.40.50.720">
    <property type="entry name" value="NAD(P)-binding Rossmann-like Domain"/>
    <property type="match status" value="1"/>
</dbReference>
<accession>A0A9W6NYZ9</accession>
<gene>
    <name evidence="3" type="ORF">GCM10017577_62040</name>
</gene>
<protein>
    <submittedName>
        <fullName evidence="3">UDP-glucose 4-epimerase GalE1</fullName>
    </submittedName>
</protein>
<comment type="similarity">
    <text evidence="1">Belongs to the NAD(P)-dependent epimerase/dehydratase family.</text>
</comment>
<dbReference type="PRINTS" id="PR01713">
    <property type="entry name" value="NUCEPIMERASE"/>
</dbReference>
<reference evidence="3" key="2">
    <citation type="submission" date="2023-01" db="EMBL/GenBank/DDBJ databases">
        <authorList>
            <person name="Sun Q."/>
            <person name="Evtushenko L."/>
        </authorList>
    </citation>
    <scope>NUCLEOTIDE SEQUENCE</scope>
    <source>
        <strain evidence="3">VKM Ac-1069</strain>
    </source>
</reference>
<name>A0A9W6NYZ9_9PSEU</name>
<evidence type="ECO:0000259" key="2">
    <source>
        <dbReference type="Pfam" id="PF01370"/>
    </source>
</evidence>
<evidence type="ECO:0000313" key="4">
    <source>
        <dbReference type="Proteomes" id="UP001143463"/>
    </source>
</evidence>
<dbReference type="InterPro" id="IPR036291">
    <property type="entry name" value="NAD(P)-bd_dom_sf"/>
</dbReference>
<proteinExistence type="inferred from homology"/>